<name>A0ABN6VIX5_9HYPH</name>
<gene>
    <name evidence="2" type="ORF">SS37A_17160</name>
</gene>
<dbReference type="SUPFAM" id="SSF88723">
    <property type="entry name" value="PIN domain-like"/>
    <property type="match status" value="1"/>
</dbReference>
<evidence type="ECO:0000313" key="3">
    <source>
        <dbReference type="Proteomes" id="UP001317629"/>
    </source>
</evidence>
<dbReference type="PANTHER" id="PTHR39664">
    <property type="match status" value="1"/>
</dbReference>
<dbReference type="InterPro" id="IPR029060">
    <property type="entry name" value="PIN-like_dom_sf"/>
</dbReference>
<protein>
    <submittedName>
        <fullName evidence="2">DNA-binding protein</fullName>
    </submittedName>
</protein>
<evidence type="ECO:0000259" key="1">
    <source>
        <dbReference type="Pfam" id="PF01850"/>
    </source>
</evidence>
<dbReference type="InterPro" id="IPR002716">
    <property type="entry name" value="PIN_dom"/>
</dbReference>
<dbReference type="CDD" id="cd18683">
    <property type="entry name" value="PIN_VapC-like"/>
    <property type="match status" value="1"/>
</dbReference>
<dbReference type="RefSeq" id="WP_281931819.1">
    <property type="nucleotide sequence ID" value="NZ_AP027142.1"/>
</dbReference>
<dbReference type="GO" id="GO:0003677">
    <property type="term" value="F:DNA binding"/>
    <property type="evidence" value="ECO:0007669"/>
    <property type="project" value="UniProtKB-KW"/>
</dbReference>
<organism evidence="2 3">
    <name type="scientific">Methylocystis iwaonis</name>
    <dbReference type="NCBI Taxonomy" id="2885079"/>
    <lineage>
        <taxon>Bacteria</taxon>
        <taxon>Pseudomonadati</taxon>
        <taxon>Pseudomonadota</taxon>
        <taxon>Alphaproteobacteria</taxon>
        <taxon>Hyphomicrobiales</taxon>
        <taxon>Methylocystaceae</taxon>
        <taxon>Methylocystis</taxon>
    </lineage>
</organism>
<evidence type="ECO:0000313" key="2">
    <source>
        <dbReference type="EMBL" id="BDV34187.1"/>
    </source>
</evidence>
<dbReference type="Pfam" id="PF01850">
    <property type="entry name" value="PIN"/>
    <property type="match status" value="1"/>
</dbReference>
<accession>A0ABN6VIX5</accession>
<dbReference type="EMBL" id="AP027142">
    <property type="protein sequence ID" value="BDV34187.1"/>
    <property type="molecule type" value="Genomic_DNA"/>
</dbReference>
<feature type="domain" description="PIN" evidence="1">
    <location>
        <begin position="4"/>
        <end position="119"/>
    </location>
</feature>
<keyword evidence="2" id="KW-0238">DNA-binding</keyword>
<reference evidence="2 3" key="1">
    <citation type="journal article" date="2023" name="Int. J. Syst. Evol. Microbiol.">
        <title>Methylocystis iwaonis sp. nov., a type II methane-oxidizing bacterium from surface soil of a rice paddy field in Japan, and emended description of the genus Methylocystis (ex Whittenbury et al. 1970) Bowman et al. 1993.</title>
        <authorList>
            <person name="Kaise H."/>
            <person name="Sawadogo J.B."/>
            <person name="Alam M.S."/>
            <person name="Ueno C."/>
            <person name="Dianou D."/>
            <person name="Shinjo R."/>
            <person name="Asakawa S."/>
        </authorList>
    </citation>
    <scope>NUCLEOTIDE SEQUENCE [LARGE SCALE GENOMIC DNA]</scope>
    <source>
        <strain evidence="2 3">SS37A-Re</strain>
    </source>
</reference>
<keyword evidence="3" id="KW-1185">Reference proteome</keyword>
<dbReference type="Proteomes" id="UP001317629">
    <property type="component" value="Chromosome"/>
</dbReference>
<dbReference type="Gene3D" id="3.40.50.1010">
    <property type="entry name" value="5'-nuclease"/>
    <property type="match status" value="1"/>
</dbReference>
<sequence>MLAIDTNVLVRFLVKDDPEQSLKARALIEQETIFVALTVLLEAEWVLRSAYRFERERLLKAFRAFAGLKTVVIQDPRALSKAIAWAEAGMDFADALHLAQMGQSEAFATFDARLAKAAKRMGAAEVRGL</sequence>
<dbReference type="PANTHER" id="PTHR39664:SF2">
    <property type="entry name" value="NUCLEIC ACID-BINDING PROTEIN, CONTAINING PIN DOMAIN-RELATED"/>
    <property type="match status" value="1"/>
</dbReference>
<proteinExistence type="predicted"/>